<feature type="compositionally biased region" description="Gly residues" evidence="6">
    <location>
        <begin position="713"/>
        <end position="727"/>
    </location>
</feature>
<evidence type="ECO:0000256" key="6">
    <source>
        <dbReference type="SAM" id="MobiDB-lite"/>
    </source>
</evidence>
<dbReference type="EMBL" id="AMKT01000078">
    <property type="protein sequence ID" value="OXG13882.1"/>
    <property type="molecule type" value="Genomic_DNA"/>
</dbReference>
<evidence type="ECO:0000313" key="8">
    <source>
        <dbReference type="EMBL" id="OXG13882.1"/>
    </source>
</evidence>
<gene>
    <name evidence="8" type="ORF">C361_06028</name>
</gene>
<dbReference type="PANTHER" id="PTHR24324:SF9">
    <property type="entry name" value="HOMEOBOX DOMAIN-CONTAINING PROTEIN"/>
    <property type="match status" value="1"/>
</dbReference>
<dbReference type="AlphaFoldDB" id="A0A854QD03"/>
<feature type="region of interest" description="Disordered" evidence="6">
    <location>
        <begin position="1"/>
        <end position="80"/>
    </location>
</feature>
<dbReference type="OrthoDB" id="6159439at2759"/>
<evidence type="ECO:0000256" key="3">
    <source>
        <dbReference type="ARBA" id="ARBA00023242"/>
    </source>
</evidence>
<name>A0A854QD03_CRYNE</name>
<dbReference type="FunFam" id="1.10.10.60:FF:000453">
    <property type="entry name" value="Unplaced genomic scaffold supercont1.84, whole genome shotgun sequence"/>
    <property type="match status" value="1"/>
</dbReference>
<dbReference type="InterPro" id="IPR001356">
    <property type="entry name" value="HD"/>
</dbReference>
<organism evidence="8 9">
    <name type="scientific">Cryptococcus neoformans Tu259-1</name>
    <dbReference type="NCBI Taxonomy" id="1230072"/>
    <lineage>
        <taxon>Eukaryota</taxon>
        <taxon>Fungi</taxon>
        <taxon>Dikarya</taxon>
        <taxon>Basidiomycota</taxon>
        <taxon>Agaricomycotina</taxon>
        <taxon>Tremellomycetes</taxon>
        <taxon>Tremellales</taxon>
        <taxon>Cryptococcaceae</taxon>
        <taxon>Cryptococcus</taxon>
        <taxon>Cryptococcus neoformans species complex</taxon>
    </lineage>
</organism>
<evidence type="ECO:0000259" key="7">
    <source>
        <dbReference type="PROSITE" id="PS50071"/>
    </source>
</evidence>
<feature type="domain" description="Homeobox" evidence="7">
    <location>
        <begin position="156"/>
        <end position="216"/>
    </location>
</feature>
<dbReference type="Gene3D" id="1.10.10.60">
    <property type="entry name" value="Homeodomain-like"/>
    <property type="match status" value="1"/>
</dbReference>
<evidence type="ECO:0000313" key="9">
    <source>
        <dbReference type="Proteomes" id="UP000199727"/>
    </source>
</evidence>
<feature type="DNA-binding region" description="Homeobox" evidence="4">
    <location>
        <begin position="158"/>
        <end position="217"/>
    </location>
</feature>
<dbReference type="PANTHER" id="PTHR24324">
    <property type="entry name" value="HOMEOBOX PROTEIN HHEX"/>
    <property type="match status" value="1"/>
</dbReference>
<sequence length="813" mass="86762">MSVPVPQQGHPNSLDGYRGYDQQRQPVTGPSNYGREAYIPVNSGYATYPPNQAGDGSQPVPIQSQPPIPPQPHTFQRSYQSQPAAYMHPYAPDMHQGLSSYSYGVDVVPTYQFGSVPAVPQSFLPQQSARPMTAHAGDTVPFGEDGSKDGNDGLEGLQVKHRRRTTPEQLKVLEFWYDINPKPDNQLREQLAAQLGMTKRNVQVWFQNRRAKMKGLAKKEAEEKENKKSPENQEGTSSATGPSPPLTDSAVSSSHFNLLPPPTSVNMGRRASLANGEAAKIEIFVAKRAAAQKREEVLHSVGGSAANSPTLGQAYAARRGSIPYPTPLTSGPPASTSPLSPKFSPACRGPSTLHMAAVRNNTRRPSIPSAAQLISSGPFTPPRVVTNQHQTAAQSKGARELSPIQDHEVYNAYGTEFQPWSSDLPSNLYLPPAEGFHDGHPFSHDASLPNPAFSFGSTPQGLDVHGIVSTGQMDERQQQMFMMMQQRGRLGSIASIGTMGTEAGTEGGGSSNGEWLVDGPEGFDPDTRRASAPPDLLHQIGLMGFATLPSGAPAPAPIRPSPLNAHFVPDSFQSTSPYYPPSTSSSSTYSFPVHPSSDSLSNDSPTTAHFEGPKPGSRGEQPQQPQPQPQSQQQQNHRNLGSGNRIPSYTSTTASHSPNNDVSPYSNHSMSYTGYQDGWNPSPQQQAFQQQHLTPPGEHTPNPNMGVAAGGAADMGGGAGMNIGLGHPGNPHLGHGREPSPGQQLQVAASVDEKTPTAEPPLPQPLGHPGSNSNSLDSRNGQGRGVKDGNEEGKDEFSFFNEFGGHDAGNVPV</sequence>
<evidence type="ECO:0000256" key="4">
    <source>
        <dbReference type="PROSITE-ProRule" id="PRU00108"/>
    </source>
</evidence>
<evidence type="ECO:0000256" key="1">
    <source>
        <dbReference type="ARBA" id="ARBA00023125"/>
    </source>
</evidence>
<feature type="compositionally biased region" description="Basic and acidic residues" evidence="6">
    <location>
        <begin position="217"/>
        <end position="231"/>
    </location>
</feature>
<dbReference type="Proteomes" id="UP000199727">
    <property type="component" value="Unassembled WGS sequence"/>
</dbReference>
<dbReference type="SMART" id="SM00389">
    <property type="entry name" value="HOX"/>
    <property type="match status" value="1"/>
</dbReference>
<feature type="compositionally biased region" description="Polar residues" evidence="6">
    <location>
        <begin position="636"/>
        <end position="683"/>
    </location>
</feature>
<evidence type="ECO:0000256" key="5">
    <source>
        <dbReference type="RuleBase" id="RU000682"/>
    </source>
</evidence>
<dbReference type="GO" id="GO:0000981">
    <property type="term" value="F:DNA-binding transcription factor activity, RNA polymerase II-specific"/>
    <property type="evidence" value="ECO:0007669"/>
    <property type="project" value="InterPro"/>
</dbReference>
<comment type="subcellular location">
    <subcellularLocation>
        <location evidence="4 5">Nucleus</location>
    </subcellularLocation>
</comment>
<evidence type="ECO:0000256" key="2">
    <source>
        <dbReference type="ARBA" id="ARBA00023155"/>
    </source>
</evidence>
<feature type="compositionally biased region" description="Polar residues" evidence="6">
    <location>
        <begin position="327"/>
        <end position="339"/>
    </location>
</feature>
<feature type="region of interest" description="Disordered" evidence="6">
    <location>
        <begin position="140"/>
        <end position="163"/>
    </location>
</feature>
<dbReference type="CDD" id="cd00086">
    <property type="entry name" value="homeodomain"/>
    <property type="match status" value="1"/>
</dbReference>
<reference evidence="8 9" key="1">
    <citation type="submission" date="2017-06" db="EMBL/GenBank/DDBJ databases">
        <title>Global population genomics of the pathogenic fungus Cryptococcus neoformans var. grubii.</title>
        <authorList>
            <person name="Cuomo C."/>
            <person name="Litvintseva A."/>
            <person name="Chen Y."/>
            <person name="Young S."/>
            <person name="Zeng Q."/>
            <person name="Chapman S."/>
            <person name="Gujja S."/>
            <person name="Saif S."/>
            <person name="Birren B."/>
        </authorList>
    </citation>
    <scope>NUCLEOTIDE SEQUENCE [LARGE SCALE GENOMIC DNA]</scope>
    <source>
        <strain evidence="8 9">Tu259-1</strain>
    </source>
</reference>
<feature type="region of interest" description="Disordered" evidence="6">
    <location>
        <begin position="215"/>
        <end position="268"/>
    </location>
</feature>
<proteinExistence type="predicted"/>
<dbReference type="Pfam" id="PF00046">
    <property type="entry name" value="Homeodomain"/>
    <property type="match status" value="1"/>
</dbReference>
<feature type="compositionally biased region" description="Polar residues" evidence="6">
    <location>
        <begin position="770"/>
        <end position="781"/>
    </location>
</feature>
<feature type="compositionally biased region" description="Polar residues" evidence="6">
    <location>
        <begin position="232"/>
        <end position="241"/>
    </location>
</feature>
<feature type="compositionally biased region" description="Low complexity" evidence="6">
    <location>
        <begin position="576"/>
        <end position="590"/>
    </location>
</feature>
<feature type="region of interest" description="Disordered" evidence="6">
    <location>
        <begin position="322"/>
        <end position="343"/>
    </location>
</feature>
<feature type="compositionally biased region" description="Basic and acidic residues" evidence="6">
    <location>
        <begin position="785"/>
        <end position="797"/>
    </location>
</feature>
<dbReference type="PROSITE" id="PS50071">
    <property type="entry name" value="HOMEOBOX_2"/>
    <property type="match status" value="1"/>
</dbReference>
<dbReference type="SUPFAM" id="SSF46689">
    <property type="entry name" value="Homeodomain-like"/>
    <property type="match status" value="1"/>
</dbReference>
<dbReference type="InterPro" id="IPR009057">
    <property type="entry name" value="Homeodomain-like_sf"/>
</dbReference>
<dbReference type="InterPro" id="IPR051000">
    <property type="entry name" value="Homeobox_DNA-bind_prot"/>
</dbReference>
<protein>
    <submittedName>
        <fullName evidence="8">LIM-homeobox protein</fullName>
    </submittedName>
</protein>
<dbReference type="GO" id="GO:0005634">
    <property type="term" value="C:nucleus"/>
    <property type="evidence" value="ECO:0007669"/>
    <property type="project" value="UniProtKB-SubCell"/>
</dbReference>
<dbReference type="InterPro" id="IPR000047">
    <property type="entry name" value="HTH_motif"/>
</dbReference>
<feature type="compositionally biased region" description="Polar residues" evidence="6">
    <location>
        <begin position="596"/>
        <end position="607"/>
    </location>
</feature>
<keyword evidence="1 4" id="KW-0238">DNA-binding</keyword>
<feature type="region of interest" description="Disordered" evidence="6">
    <location>
        <begin position="502"/>
        <end position="531"/>
    </location>
</feature>
<dbReference type="GO" id="GO:0000978">
    <property type="term" value="F:RNA polymerase II cis-regulatory region sequence-specific DNA binding"/>
    <property type="evidence" value="ECO:0007669"/>
    <property type="project" value="TreeGrafter"/>
</dbReference>
<dbReference type="InterPro" id="IPR017970">
    <property type="entry name" value="Homeobox_CS"/>
</dbReference>
<keyword evidence="3 4" id="KW-0539">Nucleus</keyword>
<comment type="caution">
    <text evidence="8">The sequence shown here is derived from an EMBL/GenBank/DDBJ whole genome shotgun (WGS) entry which is preliminary data.</text>
</comment>
<feature type="compositionally biased region" description="Polar residues" evidence="6">
    <location>
        <begin position="22"/>
        <end position="31"/>
    </location>
</feature>
<dbReference type="GO" id="GO:0030154">
    <property type="term" value="P:cell differentiation"/>
    <property type="evidence" value="ECO:0007669"/>
    <property type="project" value="TreeGrafter"/>
</dbReference>
<keyword evidence="2 4" id="KW-0371">Homeobox</keyword>
<dbReference type="PROSITE" id="PS00027">
    <property type="entry name" value="HOMEOBOX_1"/>
    <property type="match status" value="1"/>
</dbReference>
<dbReference type="PRINTS" id="PR00031">
    <property type="entry name" value="HTHREPRESSR"/>
</dbReference>
<feature type="region of interest" description="Disordered" evidence="6">
    <location>
        <begin position="576"/>
        <end position="813"/>
    </location>
</feature>
<accession>A0A854QD03</accession>